<comment type="caution">
    <text evidence="2">The sequence shown here is derived from an EMBL/GenBank/DDBJ whole genome shotgun (WGS) entry which is preliminary data.</text>
</comment>
<dbReference type="OrthoDB" id="1869333at2759"/>
<evidence type="ECO:0000256" key="1">
    <source>
        <dbReference type="SAM" id="Coils"/>
    </source>
</evidence>
<sequence length="240" mass="28647">MGGYHSKNRKKNMFEKDVKGLKEKIRFIQEEMNEIVYEREKEGTTYEREMMVFAFKEAEWKQERKKLREEVKMLKKMVEEKEEKLREVMEDGGKLGVEECKRNEKELGFLGSSFLVEQMKEERARRDETVEKWKQLYLAIKVELDDLIQRTHREDGLYWKAEEEDIAEELKAELQAKEETIKALESRLGSMENELYKKEREVDILRQSLKIMSSKKVIQQTMTTLPKNTHPTKLSAKSVL</sequence>
<name>A0A8K0MTI0_9ROSA</name>
<dbReference type="EMBL" id="VOIH02000001">
    <property type="protein sequence ID" value="KAF3457489.1"/>
    <property type="molecule type" value="Genomic_DNA"/>
</dbReference>
<keyword evidence="3" id="KW-1185">Reference proteome</keyword>
<feature type="coiled-coil region" evidence="1">
    <location>
        <begin position="160"/>
        <end position="201"/>
    </location>
</feature>
<organism evidence="2 3">
    <name type="scientific">Rhamnella rubrinervis</name>
    <dbReference type="NCBI Taxonomy" id="2594499"/>
    <lineage>
        <taxon>Eukaryota</taxon>
        <taxon>Viridiplantae</taxon>
        <taxon>Streptophyta</taxon>
        <taxon>Embryophyta</taxon>
        <taxon>Tracheophyta</taxon>
        <taxon>Spermatophyta</taxon>
        <taxon>Magnoliopsida</taxon>
        <taxon>eudicotyledons</taxon>
        <taxon>Gunneridae</taxon>
        <taxon>Pentapetalae</taxon>
        <taxon>rosids</taxon>
        <taxon>fabids</taxon>
        <taxon>Rosales</taxon>
        <taxon>Rhamnaceae</taxon>
        <taxon>rhamnoid group</taxon>
        <taxon>Rhamneae</taxon>
        <taxon>Rhamnella</taxon>
    </lineage>
</organism>
<gene>
    <name evidence="2" type="ORF">FNV43_RR02147</name>
</gene>
<feature type="coiled-coil region" evidence="1">
    <location>
        <begin position="11"/>
        <end position="91"/>
    </location>
</feature>
<evidence type="ECO:0000313" key="3">
    <source>
        <dbReference type="Proteomes" id="UP000796880"/>
    </source>
</evidence>
<evidence type="ECO:0000313" key="2">
    <source>
        <dbReference type="EMBL" id="KAF3457489.1"/>
    </source>
</evidence>
<accession>A0A8K0MTI0</accession>
<proteinExistence type="predicted"/>
<protein>
    <submittedName>
        <fullName evidence="2">Uncharacterized protein</fullName>
    </submittedName>
</protein>
<dbReference type="PANTHER" id="PTHR37226">
    <property type="entry name" value="GOLGIN FAMILY A PROTEIN"/>
    <property type="match status" value="1"/>
</dbReference>
<keyword evidence="1" id="KW-0175">Coiled coil</keyword>
<dbReference type="AlphaFoldDB" id="A0A8K0MTI0"/>
<reference evidence="2" key="1">
    <citation type="submission" date="2020-03" db="EMBL/GenBank/DDBJ databases">
        <title>A high-quality chromosome-level genome assembly of a woody plant with both climbing and erect habits, Rhamnella rubrinervis.</title>
        <authorList>
            <person name="Lu Z."/>
            <person name="Yang Y."/>
            <person name="Zhu X."/>
            <person name="Sun Y."/>
        </authorList>
    </citation>
    <scope>NUCLEOTIDE SEQUENCE</scope>
    <source>
        <strain evidence="2">BYM</strain>
        <tissue evidence="2">Leaf</tissue>
    </source>
</reference>
<dbReference type="Proteomes" id="UP000796880">
    <property type="component" value="Unassembled WGS sequence"/>
</dbReference>
<dbReference type="PANTHER" id="PTHR37226:SF4">
    <property type="entry name" value="GOLGIN FAMILY A PROTEIN"/>
    <property type="match status" value="1"/>
</dbReference>